<keyword evidence="3" id="KW-0812">Transmembrane</keyword>
<dbReference type="GO" id="GO:0016491">
    <property type="term" value="F:oxidoreductase activity"/>
    <property type="evidence" value="ECO:0007669"/>
    <property type="project" value="UniProtKB-KW"/>
</dbReference>
<accession>A0A381PFU9</accession>
<protein>
    <recommendedName>
        <fullName evidence="4">Nitroreductase domain-containing protein</fullName>
    </recommendedName>
</protein>
<dbReference type="Gene3D" id="3.40.109.10">
    <property type="entry name" value="NADH Oxidase"/>
    <property type="match status" value="1"/>
</dbReference>
<dbReference type="PANTHER" id="PTHR43673">
    <property type="entry name" value="NAD(P)H NITROREDUCTASE YDGI-RELATED"/>
    <property type="match status" value="1"/>
</dbReference>
<name>A0A381PFU9_9ZZZZ</name>
<evidence type="ECO:0000256" key="2">
    <source>
        <dbReference type="ARBA" id="ARBA00023002"/>
    </source>
</evidence>
<evidence type="ECO:0000259" key="4">
    <source>
        <dbReference type="Pfam" id="PF00881"/>
    </source>
</evidence>
<dbReference type="EMBL" id="UINC01000969">
    <property type="protein sequence ID" value="SUZ65810.1"/>
    <property type="molecule type" value="Genomic_DNA"/>
</dbReference>
<dbReference type="AlphaFoldDB" id="A0A381PFU9"/>
<feature type="transmembrane region" description="Helical" evidence="3">
    <location>
        <begin position="129"/>
        <end position="151"/>
    </location>
</feature>
<dbReference type="PANTHER" id="PTHR43673:SF10">
    <property type="entry name" value="NADH DEHYDROGENASE_NAD(P)H NITROREDUCTASE XCC3605-RELATED"/>
    <property type="match status" value="1"/>
</dbReference>
<keyword evidence="3" id="KW-0472">Membrane</keyword>
<keyword evidence="2" id="KW-0560">Oxidoreductase</keyword>
<gene>
    <name evidence="5" type="ORF">METZ01_LOCUS18664</name>
</gene>
<proteinExistence type="inferred from homology"/>
<dbReference type="InterPro" id="IPR000415">
    <property type="entry name" value="Nitroreductase-like"/>
</dbReference>
<dbReference type="Pfam" id="PF00881">
    <property type="entry name" value="Nitroreductase"/>
    <property type="match status" value="1"/>
</dbReference>
<evidence type="ECO:0000313" key="5">
    <source>
        <dbReference type="EMBL" id="SUZ65810.1"/>
    </source>
</evidence>
<organism evidence="5">
    <name type="scientific">marine metagenome</name>
    <dbReference type="NCBI Taxonomy" id="408172"/>
    <lineage>
        <taxon>unclassified sequences</taxon>
        <taxon>metagenomes</taxon>
        <taxon>ecological metagenomes</taxon>
    </lineage>
</organism>
<sequence>MEKTVSEAIKYRRSVRRFDKDLEIDDNIVKKCIENAVLAPTSSNLQLWEFYHITDKNLLEKISKSCFNQPAARTAKQLVITVVRRDLWRERAKDNIKFQESNKESMSEREYKLVIKYYKTAIPLAYKNFLGISSYIKYLYAWIIGLFRVMFRQLRKSDMRIVAHKSAGLASQNFMISMAGYNYDTCPMEGFDSIRIKKILNLSKSSEINMIIGCGIRSSKGVYGKRFRIPFEKVYKKR</sequence>
<feature type="domain" description="Nitroreductase" evidence="4">
    <location>
        <begin position="9"/>
        <end position="215"/>
    </location>
</feature>
<comment type="similarity">
    <text evidence="1">Belongs to the nitroreductase family.</text>
</comment>
<evidence type="ECO:0000256" key="1">
    <source>
        <dbReference type="ARBA" id="ARBA00007118"/>
    </source>
</evidence>
<reference evidence="5" key="1">
    <citation type="submission" date="2018-05" db="EMBL/GenBank/DDBJ databases">
        <authorList>
            <person name="Lanie J.A."/>
            <person name="Ng W.-L."/>
            <person name="Kazmierczak K.M."/>
            <person name="Andrzejewski T.M."/>
            <person name="Davidsen T.M."/>
            <person name="Wayne K.J."/>
            <person name="Tettelin H."/>
            <person name="Glass J.I."/>
            <person name="Rusch D."/>
            <person name="Podicherti R."/>
            <person name="Tsui H.-C.T."/>
            <person name="Winkler M.E."/>
        </authorList>
    </citation>
    <scope>NUCLEOTIDE SEQUENCE</scope>
</reference>
<dbReference type="SUPFAM" id="SSF55469">
    <property type="entry name" value="FMN-dependent nitroreductase-like"/>
    <property type="match status" value="1"/>
</dbReference>
<keyword evidence="3" id="KW-1133">Transmembrane helix</keyword>
<dbReference type="InterPro" id="IPR029479">
    <property type="entry name" value="Nitroreductase"/>
</dbReference>
<evidence type="ECO:0000256" key="3">
    <source>
        <dbReference type="SAM" id="Phobius"/>
    </source>
</evidence>